<dbReference type="EMBL" id="CP031311">
    <property type="protein sequence ID" value="QCC47349.1"/>
    <property type="molecule type" value="Genomic_DNA"/>
</dbReference>
<dbReference type="Gene3D" id="3.40.50.12780">
    <property type="entry name" value="N-terminal domain of ligase-like"/>
    <property type="match status" value="1"/>
</dbReference>
<dbReference type="InterPro" id="IPR042099">
    <property type="entry name" value="ANL_N_sf"/>
</dbReference>
<dbReference type="RefSeq" id="WP_136361805.1">
    <property type="nucleotide sequence ID" value="NZ_CP031311.1"/>
</dbReference>
<proteinExistence type="predicted"/>
<feature type="region of interest" description="Disordered" evidence="1">
    <location>
        <begin position="1"/>
        <end position="57"/>
    </location>
</feature>
<dbReference type="SUPFAM" id="SSF56801">
    <property type="entry name" value="Acetyl-CoA synthetase-like"/>
    <property type="match status" value="1"/>
</dbReference>
<dbReference type="KEGG" id="hlm:DV707_06565"/>
<reference evidence="2 3" key="1">
    <citation type="journal article" date="2019" name="Nat. Commun.">
        <title>A new type of DNA phosphorothioation-based antiviral system in archaea.</title>
        <authorList>
            <person name="Xiong L."/>
            <person name="Liu S."/>
            <person name="Chen S."/>
            <person name="Xiao Y."/>
            <person name="Zhu B."/>
            <person name="Gao Y."/>
            <person name="Zhang Y."/>
            <person name="Chen B."/>
            <person name="Luo J."/>
            <person name="Deng Z."/>
            <person name="Chen X."/>
            <person name="Wang L."/>
            <person name="Chen S."/>
        </authorList>
    </citation>
    <scope>NUCLEOTIDE SEQUENCE [LARGE SCALE GENOMIC DNA]</scope>
    <source>
        <strain evidence="2 3">CGMCC 1.10331</strain>
    </source>
</reference>
<evidence type="ECO:0000313" key="3">
    <source>
        <dbReference type="Proteomes" id="UP000296733"/>
    </source>
</evidence>
<dbReference type="GeneID" id="39857733"/>
<feature type="region of interest" description="Disordered" evidence="1">
    <location>
        <begin position="218"/>
        <end position="237"/>
    </location>
</feature>
<evidence type="ECO:0000256" key="1">
    <source>
        <dbReference type="SAM" id="MobiDB-lite"/>
    </source>
</evidence>
<dbReference type="AlphaFoldDB" id="A0A4D6H0C7"/>
<evidence type="ECO:0000313" key="2">
    <source>
        <dbReference type="EMBL" id="QCC47349.1"/>
    </source>
</evidence>
<feature type="compositionally biased region" description="Basic residues" evidence="1">
    <location>
        <begin position="9"/>
        <end position="26"/>
    </location>
</feature>
<dbReference type="Proteomes" id="UP000296733">
    <property type="component" value="Chromosome"/>
</dbReference>
<name>A0A4D6H0C7_9EURY</name>
<dbReference type="OrthoDB" id="205088at2157"/>
<organism evidence="2 3">
    <name type="scientific">Halobellus limi</name>
    <dbReference type="NCBI Taxonomy" id="699433"/>
    <lineage>
        <taxon>Archaea</taxon>
        <taxon>Methanobacteriati</taxon>
        <taxon>Methanobacteriota</taxon>
        <taxon>Stenosarchaea group</taxon>
        <taxon>Halobacteria</taxon>
        <taxon>Halobacteriales</taxon>
        <taxon>Haloferacaceae</taxon>
        <taxon>Halobellus</taxon>
    </lineage>
</organism>
<sequence length="269" mass="29202">MGVPYRESTRRRSSRGRRRFAPRRPRPRYEPRSRAGGAVRPRIRRGDSRRWGVPAAPSDPETLADLVARDRRTPGIALRAERVDRAYSYRNFITTTYKVGNVLRHLGVRRGTEVLVVPDPLPEPVLAFYGAAQLGAVTRFSDALPSTDPRVVVAPADREAAFDLPPGRHLVVYGDAPTEPTTTHWETEVWSENPAVHPASVEGADPLLAVGDRTHSHADALSAGSGAGGSERPQPGERVVVEGPFEDYEAVVDGLVEPIAAGATITLTG</sequence>
<accession>A0A4D6H0C7</accession>
<gene>
    <name evidence="2" type="ORF">DV707_06565</name>
</gene>
<protein>
    <submittedName>
        <fullName evidence="2">Acetyl-CoA synthetase</fullName>
    </submittedName>
</protein>